<accession>A0A4D4K3E1</accession>
<organism evidence="2 3">
    <name type="scientific">Streptomyces antimycoticus</name>
    <dbReference type="NCBI Taxonomy" id="68175"/>
    <lineage>
        <taxon>Bacteria</taxon>
        <taxon>Bacillati</taxon>
        <taxon>Actinomycetota</taxon>
        <taxon>Actinomycetes</taxon>
        <taxon>Kitasatosporales</taxon>
        <taxon>Streptomycetaceae</taxon>
        <taxon>Streptomyces</taxon>
        <taxon>Streptomyces violaceusniger group</taxon>
    </lineage>
</organism>
<keyword evidence="3" id="KW-1185">Reference proteome</keyword>
<reference evidence="2 3" key="1">
    <citation type="journal article" date="2020" name="Int. J. Syst. Evol. Microbiol.">
        <title>Reclassification of Streptomyces castelarensis and Streptomyces sporoclivatus as later heterotypic synonyms of Streptomyces antimycoticus.</title>
        <authorList>
            <person name="Komaki H."/>
            <person name="Tamura T."/>
        </authorList>
    </citation>
    <scope>NUCLEOTIDE SEQUENCE [LARGE SCALE GENOMIC DNA]</scope>
    <source>
        <strain evidence="2 3">NBRC 12839</strain>
    </source>
</reference>
<feature type="region of interest" description="Disordered" evidence="1">
    <location>
        <begin position="133"/>
        <end position="157"/>
    </location>
</feature>
<sequence>MVRTAVVLDAAACSATEREEQEIGADTPEGEHRPGGKQPFVRLDGVAHDMAQIGGQLVRAGPGAHGPPLPVRRFPAVRGVKAREDGVSAFGPYHRRAPVLVGREAQRHVTEEEVPVGIGQPLPFALERSHLVTATGNGRHKRSPRRSSTDHTAGMGS</sequence>
<proteinExistence type="predicted"/>
<evidence type="ECO:0000313" key="2">
    <source>
        <dbReference type="EMBL" id="GDY40809.1"/>
    </source>
</evidence>
<evidence type="ECO:0000313" key="3">
    <source>
        <dbReference type="Proteomes" id="UP000299290"/>
    </source>
</evidence>
<dbReference type="AlphaFoldDB" id="A0A4D4K3E1"/>
<protein>
    <submittedName>
        <fullName evidence="2">Uncharacterized protein</fullName>
    </submittedName>
</protein>
<dbReference type="Proteomes" id="UP000299290">
    <property type="component" value="Unassembled WGS sequence"/>
</dbReference>
<evidence type="ECO:0000256" key="1">
    <source>
        <dbReference type="SAM" id="MobiDB-lite"/>
    </source>
</evidence>
<gene>
    <name evidence="2" type="ORF">SANT12839_016910</name>
</gene>
<name>A0A4D4K3E1_9ACTN</name>
<feature type="region of interest" description="Disordered" evidence="1">
    <location>
        <begin position="13"/>
        <end position="38"/>
    </location>
</feature>
<comment type="caution">
    <text evidence="2">The sequence shown here is derived from an EMBL/GenBank/DDBJ whole genome shotgun (WGS) entry which is preliminary data.</text>
</comment>
<dbReference type="EMBL" id="BJHV01000001">
    <property type="protein sequence ID" value="GDY40809.1"/>
    <property type="molecule type" value="Genomic_DNA"/>
</dbReference>